<dbReference type="EMBL" id="CP049140">
    <property type="protein sequence ID" value="QIE85955.1"/>
    <property type="molecule type" value="Genomic_DNA"/>
</dbReference>
<dbReference type="Proteomes" id="UP000501063">
    <property type="component" value="Chromosome"/>
</dbReference>
<proteinExistence type="predicted"/>
<evidence type="ECO:0000259" key="1">
    <source>
        <dbReference type="Pfam" id="PF09836"/>
    </source>
</evidence>
<sequence>MAESLREQQLRMTRFIRDPQANEPPPGIEARRLAVYRQLFFGNLQSLLAGNFPVLQASLAHEHWQALTEDFYAGFRCQTPLFTEVAGEFVDYLESRGEQPGWVAELAHYEWIETALLLSDKAEPAHDPDGDLLDGVPQLSSLALPLAYVWPVSHIGPEHIPLQAPTEPTLLLARRGADLKVHFSRLAPLAHALLVSLQQWQLTGREHLKALAEIAGIELAAIEEQGIALLRSLKEQGVVIGTRPNCTTPRRPHLARPEGEAS</sequence>
<protein>
    <submittedName>
        <fullName evidence="3">DUF2063 domain-containing protein</fullName>
    </submittedName>
</protein>
<dbReference type="Pfam" id="PF22106">
    <property type="entry name" value="NGO1945_C"/>
    <property type="match status" value="1"/>
</dbReference>
<evidence type="ECO:0000259" key="2">
    <source>
        <dbReference type="Pfam" id="PF22106"/>
    </source>
</evidence>
<reference evidence="3 4" key="1">
    <citation type="submission" date="2020-02" db="EMBL/GenBank/DDBJ databases">
        <title>Integrative conjugative elements (ICEs) and plasmids drive adaptation of Pseudomonas nitroreducens strain HBP1 to wastewater environment.</title>
        <authorList>
            <person name="Sentchilo V."/>
            <person name="Carraro N."/>
            <person name="Bertelli C."/>
            <person name="van der Meer J.R."/>
        </authorList>
    </citation>
    <scope>NUCLEOTIDE SEQUENCE [LARGE SCALE GENOMIC DNA]</scope>
    <source>
        <strain evidence="3 4">HBP1</strain>
    </source>
</reference>
<evidence type="ECO:0000313" key="4">
    <source>
        <dbReference type="Proteomes" id="UP000501063"/>
    </source>
</evidence>
<name>A0A6G6IS39_PSENT</name>
<accession>A0A6G6IS39</accession>
<dbReference type="Gene3D" id="1.10.150.690">
    <property type="entry name" value="DUF2063"/>
    <property type="match status" value="1"/>
</dbReference>
<dbReference type="InterPro" id="IPR018640">
    <property type="entry name" value="DUF2063"/>
</dbReference>
<dbReference type="InterPro" id="IPR054098">
    <property type="entry name" value="NGO1945-like_C"/>
</dbReference>
<evidence type="ECO:0000313" key="3">
    <source>
        <dbReference type="EMBL" id="QIE85955.1"/>
    </source>
</evidence>
<feature type="domain" description="NGO1945-like C-terminal" evidence="2">
    <location>
        <begin position="140"/>
        <end position="233"/>
    </location>
</feature>
<organism evidence="3 4">
    <name type="scientific">Pseudomonas nitroreducens</name>
    <dbReference type="NCBI Taxonomy" id="46680"/>
    <lineage>
        <taxon>Bacteria</taxon>
        <taxon>Pseudomonadati</taxon>
        <taxon>Pseudomonadota</taxon>
        <taxon>Gammaproteobacteria</taxon>
        <taxon>Pseudomonadales</taxon>
        <taxon>Pseudomonadaceae</taxon>
        <taxon>Pseudomonas</taxon>
    </lineage>
</organism>
<dbReference type="AlphaFoldDB" id="A0A6G6IS39"/>
<dbReference type="Gene3D" id="3.90.930.50">
    <property type="match status" value="1"/>
</dbReference>
<dbReference type="KEGG" id="pnt:G5B91_06585"/>
<gene>
    <name evidence="3" type="ORF">G5B91_06585</name>
</gene>
<dbReference type="InterPro" id="IPR044922">
    <property type="entry name" value="DUF2063_N_sf"/>
</dbReference>
<dbReference type="RefSeq" id="WP_024767558.1">
    <property type="nucleotide sequence ID" value="NZ_CP049140.1"/>
</dbReference>
<dbReference type="Pfam" id="PF09836">
    <property type="entry name" value="DUF2063"/>
    <property type="match status" value="1"/>
</dbReference>
<feature type="domain" description="Putative DNA-binding" evidence="1">
    <location>
        <begin position="8"/>
        <end position="93"/>
    </location>
</feature>